<dbReference type="OrthoDB" id="3689965at2759"/>
<evidence type="ECO:0000313" key="3">
    <source>
        <dbReference type="Proteomes" id="UP000297716"/>
    </source>
</evidence>
<keyword evidence="3" id="KW-1185">Reference proteome</keyword>
<gene>
    <name evidence="2" type="ORF">E0Z10_g7045</name>
</gene>
<evidence type="ECO:0000313" key="2">
    <source>
        <dbReference type="EMBL" id="TGJ81709.1"/>
    </source>
</evidence>
<sequence length="183" mass="19237">MKTAALFALLTASLAAAAPSLKPRLVQKRACGETADLICYGTNGGTPQNINPDDIAWAAQYLRNIAQVNNGTDGTFWNMPPANDCEEWQLPLAFGETVLSLAKHINPRINSSVLFEDTANTIDGGANPTAESFANSLLGACGTDGGMIGVYVNASNPAYLTPRYVSSRATPGGVIIKIVHSLL</sequence>
<feature type="signal peptide" evidence="1">
    <location>
        <begin position="1"/>
        <end position="17"/>
    </location>
</feature>
<dbReference type="EMBL" id="SKBN01000156">
    <property type="protein sequence ID" value="TGJ81709.1"/>
    <property type="molecule type" value="Genomic_DNA"/>
</dbReference>
<name>A0A4Z0YC06_9PEZI</name>
<dbReference type="Proteomes" id="UP000297716">
    <property type="component" value="Unassembled WGS sequence"/>
</dbReference>
<organism evidence="2 3">
    <name type="scientific">Xylaria hypoxylon</name>
    <dbReference type="NCBI Taxonomy" id="37992"/>
    <lineage>
        <taxon>Eukaryota</taxon>
        <taxon>Fungi</taxon>
        <taxon>Dikarya</taxon>
        <taxon>Ascomycota</taxon>
        <taxon>Pezizomycotina</taxon>
        <taxon>Sordariomycetes</taxon>
        <taxon>Xylariomycetidae</taxon>
        <taxon>Xylariales</taxon>
        <taxon>Xylariaceae</taxon>
        <taxon>Xylaria</taxon>
    </lineage>
</organism>
<protein>
    <recommendedName>
        <fullName evidence="4">Glycoside hydrolase family 18 protein</fullName>
    </recommendedName>
</protein>
<reference evidence="2 3" key="1">
    <citation type="submission" date="2019-03" db="EMBL/GenBank/DDBJ databases">
        <title>Draft genome sequence of Xylaria hypoxylon DSM 108379, a ubiquitous saprotrophic-parasitic fungi on hardwood.</title>
        <authorList>
            <person name="Buettner E."/>
            <person name="Leonhardt S."/>
            <person name="Gebauer A.M."/>
            <person name="Liers C."/>
            <person name="Hofrichter M."/>
            <person name="Kellner H."/>
        </authorList>
    </citation>
    <scope>NUCLEOTIDE SEQUENCE [LARGE SCALE GENOMIC DNA]</scope>
    <source>
        <strain evidence="2 3">DSM 108379</strain>
    </source>
</reference>
<evidence type="ECO:0000256" key="1">
    <source>
        <dbReference type="SAM" id="SignalP"/>
    </source>
</evidence>
<keyword evidence="1" id="KW-0732">Signal</keyword>
<accession>A0A4Z0YC06</accession>
<dbReference type="AlphaFoldDB" id="A0A4Z0YC06"/>
<evidence type="ECO:0008006" key="4">
    <source>
        <dbReference type="Google" id="ProtNLM"/>
    </source>
</evidence>
<feature type="chain" id="PRO_5021349812" description="Glycoside hydrolase family 18 protein" evidence="1">
    <location>
        <begin position="18"/>
        <end position="183"/>
    </location>
</feature>
<proteinExistence type="predicted"/>
<comment type="caution">
    <text evidence="2">The sequence shown here is derived from an EMBL/GenBank/DDBJ whole genome shotgun (WGS) entry which is preliminary data.</text>
</comment>